<dbReference type="EMBL" id="AACB03000003">
    <property type="protein sequence ID" value="KAE8303353.1"/>
    <property type="molecule type" value="Genomic_DNA"/>
</dbReference>
<dbReference type="InterPro" id="IPR027141">
    <property type="entry name" value="LSm4/Sm_D1/D3"/>
</dbReference>
<evidence type="ECO:0000313" key="3">
    <source>
        <dbReference type="EMBL" id="KAE8303353.1"/>
    </source>
</evidence>
<evidence type="ECO:0000313" key="4">
    <source>
        <dbReference type="Proteomes" id="UP000001548"/>
    </source>
</evidence>
<gene>
    <name evidence="3" type="ORF">GL50803_0012164</name>
</gene>
<dbReference type="Gene3D" id="2.30.30.100">
    <property type="match status" value="1"/>
</dbReference>
<dbReference type="GO" id="GO:0005686">
    <property type="term" value="C:U2 snRNP"/>
    <property type="evidence" value="ECO:0000318"/>
    <property type="project" value="GO_Central"/>
</dbReference>
<proteinExistence type="predicted"/>
<dbReference type="GO" id="GO:0071011">
    <property type="term" value="C:precatalytic spliceosome"/>
    <property type="evidence" value="ECO:0000318"/>
    <property type="project" value="GO_Central"/>
</dbReference>
<dbReference type="VEuPathDB" id="GiardiaDB:GL50803_12164"/>
<sequence length="90" mass="9748">MTITAPIQLLFEAIDMCVSVETRTGSIYEGKLVSVEPTLSVTISNCTITHPTGQKETAQTVMLRGSEVRFVSVPNALVDSPVLKQGNRKI</sequence>
<dbReference type="OMA" id="HEADGHI"/>
<evidence type="ECO:0000256" key="1">
    <source>
        <dbReference type="ARBA" id="ARBA00004123"/>
    </source>
</evidence>
<reference evidence="3 4" key="1">
    <citation type="journal article" date="2007" name="Science">
        <title>Genomic minimalism in the early diverging intestinal parasite Giardia lamblia.</title>
        <authorList>
            <person name="Morrison H.G."/>
            <person name="McArthur A.G."/>
            <person name="Gillin F.D."/>
            <person name="Aley S.B."/>
            <person name="Adam R.D."/>
            <person name="Olsen G.J."/>
            <person name="Best A.A."/>
            <person name="Cande W.Z."/>
            <person name="Chen F."/>
            <person name="Cipriano M.J."/>
            <person name="Davids B.J."/>
            <person name="Dawson S.C."/>
            <person name="Elmendorf H.G."/>
            <person name="Hehl A.B."/>
            <person name="Holder M.E."/>
            <person name="Huse S.M."/>
            <person name="Kim U.U."/>
            <person name="Lasek-Nesselquist E."/>
            <person name="Manning G."/>
            <person name="Nigam A."/>
            <person name="Nixon J.E."/>
            <person name="Palm D."/>
            <person name="Passamaneck N.E."/>
            <person name="Prabhu A."/>
            <person name="Reich C.I."/>
            <person name="Reiner D.S."/>
            <person name="Samuelson J."/>
            <person name="Svard S.G."/>
            <person name="Sogin M.L."/>
        </authorList>
    </citation>
    <scope>NUCLEOTIDE SEQUENCE [LARGE SCALE GENOMIC DNA]</scope>
    <source>
        <strain evidence="3 4">WB C6</strain>
    </source>
</reference>
<dbReference type="GO" id="GO:0003723">
    <property type="term" value="F:RNA binding"/>
    <property type="evidence" value="ECO:0000318"/>
    <property type="project" value="GO_Central"/>
</dbReference>
<dbReference type="FunFam" id="2.30.30.100:FF:000058">
    <property type="entry name" value="Small nuclear ribonucleoprotein Sm D3"/>
    <property type="match status" value="1"/>
</dbReference>
<comment type="caution">
    <text evidence="3">The sequence shown here is derived from an EMBL/GenBank/DDBJ whole genome shotgun (WGS) entry which is preliminary data.</text>
</comment>
<organism evidence="3 4">
    <name type="scientific">Giardia intestinalis (strain ATCC 50803 / WB clone C6)</name>
    <name type="common">Giardia lamblia</name>
    <dbReference type="NCBI Taxonomy" id="184922"/>
    <lineage>
        <taxon>Eukaryota</taxon>
        <taxon>Metamonada</taxon>
        <taxon>Diplomonadida</taxon>
        <taxon>Hexamitidae</taxon>
        <taxon>Giardiinae</taxon>
        <taxon>Giardia</taxon>
    </lineage>
</organism>
<dbReference type="GeneID" id="5696853"/>
<keyword evidence="3" id="KW-0687">Ribonucleoprotein</keyword>
<dbReference type="PANTHER" id="PTHR23338">
    <property type="entry name" value="SMALL NUCLEAR RIBONUCLEOPROTEIN SM"/>
    <property type="match status" value="1"/>
</dbReference>
<keyword evidence="4" id="KW-1185">Reference proteome</keyword>
<dbReference type="InterPro" id="IPR001163">
    <property type="entry name" value="Sm_dom_euk/arc"/>
</dbReference>
<dbReference type="GO" id="GO:0000243">
    <property type="term" value="C:commitment complex"/>
    <property type="evidence" value="ECO:0000318"/>
    <property type="project" value="GO_Central"/>
</dbReference>
<dbReference type="RefSeq" id="XP_001703995.1">
    <property type="nucleotide sequence ID" value="XM_001703943.1"/>
</dbReference>
<protein>
    <submittedName>
        <fullName evidence="3">Small nuclear ribonucleoprotein Sm D3</fullName>
    </submittedName>
</protein>
<dbReference type="STRING" id="184922.A8BZP8"/>
<keyword evidence="2" id="KW-0539">Nucleus</keyword>
<dbReference type="GO" id="GO:0005682">
    <property type="term" value="C:U5 snRNP"/>
    <property type="evidence" value="ECO:0000318"/>
    <property type="project" value="GO_Central"/>
</dbReference>
<dbReference type="GO" id="GO:0005687">
    <property type="term" value="C:U4 snRNP"/>
    <property type="evidence" value="ECO:0000318"/>
    <property type="project" value="GO_Central"/>
</dbReference>
<dbReference type="SUPFAM" id="SSF50182">
    <property type="entry name" value="Sm-like ribonucleoproteins"/>
    <property type="match status" value="1"/>
</dbReference>
<dbReference type="FunCoup" id="A8BZP8">
    <property type="interactions" value="327"/>
</dbReference>
<dbReference type="Pfam" id="PF01423">
    <property type="entry name" value="LSM"/>
    <property type="match status" value="1"/>
</dbReference>
<dbReference type="GO" id="GO:0005685">
    <property type="term" value="C:U1 snRNP"/>
    <property type="evidence" value="ECO:0000318"/>
    <property type="project" value="GO_Central"/>
</dbReference>
<comment type="subcellular location">
    <subcellularLocation>
        <location evidence="1">Nucleus</location>
    </subcellularLocation>
</comment>
<dbReference type="GO" id="GO:0000387">
    <property type="term" value="P:spliceosomal snRNP assembly"/>
    <property type="evidence" value="ECO:0000318"/>
    <property type="project" value="GO_Central"/>
</dbReference>
<dbReference type="Proteomes" id="UP000001548">
    <property type="component" value="Unassembled WGS sequence"/>
</dbReference>
<dbReference type="AlphaFoldDB" id="A8BZP8"/>
<dbReference type="SMART" id="SM00651">
    <property type="entry name" value="Sm"/>
    <property type="match status" value="1"/>
</dbReference>
<accession>A8BZP8</accession>
<evidence type="ECO:0000256" key="2">
    <source>
        <dbReference type="ARBA" id="ARBA00023242"/>
    </source>
</evidence>
<name>A8BZP8_GIAIC</name>
<dbReference type="InterPro" id="IPR010920">
    <property type="entry name" value="LSM_dom_sf"/>
</dbReference>
<dbReference type="HOGENOM" id="CLU_099537_1_2_1"/>
<dbReference type="GO" id="GO:0034719">
    <property type="term" value="C:SMN-Sm protein complex"/>
    <property type="evidence" value="ECO:0000318"/>
    <property type="project" value="GO_Central"/>
</dbReference>
<dbReference type="GO" id="GO:0097526">
    <property type="term" value="C:spliceosomal tri-snRNP complex"/>
    <property type="evidence" value="ECO:0000318"/>
    <property type="project" value="GO_Central"/>
</dbReference>
<dbReference type="KEGG" id="gla:GL50803_0012164"/>
<dbReference type="GO" id="GO:0071013">
    <property type="term" value="C:catalytic step 2 spliceosome"/>
    <property type="evidence" value="ECO:0000318"/>
    <property type="project" value="GO_Central"/>
</dbReference>